<dbReference type="OrthoDB" id="694521at2759"/>
<reference evidence="2 3" key="1">
    <citation type="journal article" date="2019" name="Sci. Rep.">
        <title>A high-quality genome of Eragrostis curvula grass provides insights into Poaceae evolution and supports new strategies to enhance forage quality.</title>
        <authorList>
            <person name="Carballo J."/>
            <person name="Santos B.A.C.M."/>
            <person name="Zappacosta D."/>
            <person name="Garbus I."/>
            <person name="Selva J.P."/>
            <person name="Gallo C.A."/>
            <person name="Diaz A."/>
            <person name="Albertini E."/>
            <person name="Caccamo M."/>
            <person name="Echenique V."/>
        </authorList>
    </citation>
    <scope>NUCLEOTIDE SEQUENCE [LARGE SCALE GENOMIC DNA]</scope>
    <source>
        <strain evidence="3">cv. Victoria</strain>
        <tissue evidence="2">Leaf</tissue>
    </source>
</reference>
<dbReference type="EMBL" id="RWGY01000029">
    <property type="protein sequence ID" value="TVU17858.1"/>
    <property type="molecule type" value="Genomic_DNA"/>
</dbReference>
<feature type="non-terminal residue" evidence="2">
    <location>
        <position position="1"/>
    </location>
</feature>
<dbReference type="InterPro" id="IPR036034">
    <property type="entry name" value="PDZ_sf"/>
</dbReference>
<feature type="region of interest" description="Disordered" evidence="1">
    <location>
        <begin position="1"/>
        <end position="75"/>
    </location>
</feature>
<sequence>MSTVTTRSRAAQSEATPPSSQRGKRKRSRGGKQQSGDRKRAREAANESEENAAAVPASPAAEQASSDEASSAVSSPRRCPVLPRVVIAKHLDGTKIYDPNIDSAIVDAYIEERGKYFAKLDGKLLARCSGFLIKLNKEAKVATILTSADLICTKGPSIHDESSMPEFAPHAKVAVHLLDDSIADGHLLNYHKHYNIAVIEVTVKESPQLPCFDSECVAGGPVVDFDGSFVGMASPTQRMAFIPVSIILGCLRMWEKFKCVPRLHLGLKFSAIKFLDPAHSEKISRKFNIDDGLIIQKVSAGSSAEKVGIRIGDIIKCCNGKQIPTNVDLEDELLQMCEDHLDKGNGLGSIVDVTVGVFNIRKESHRTKRLTVKLSDDMEIVAGATYNVSAKEGFPAFSTSSSYDDESPGQDIPCGTSDI</sequence>
<organism evidence="2 3">
    <name type="scientific">Eragrostis curvula</name>
    <name type="common">weeping love grass</name>
    <dbReference type="NCBI Taxonomy" id="38414"/>
    <lineage>
        <taxon>Eukaryota</taxon>
        <taxon>Viridiplantae</taxon>
        <taxon>Streptophyta</taxon>
        <taxon>Embryophyta</taxon>
        <taxon>Tracheophyta</taxon>
        <taxon>Spermatophyta</taxon>
        <taxon>Magnoliopsida</taxon>
        <taxon>Liliopsida</taxon>
        <taxon>Poales</taxon>
        <taxon>Poaceae</taxon>
        <taxon>PACMAD clade</taxon>
        <taxon>Chloridoideae</taxon>
        <taxon>Eragrostideae</taxon>
        <taxon>Eragrostidinae</taxon>
        <taxon>Eragrostis</taxon>
    </lineage>
</organism>
<accession>A0A5J9U3N7</accession>
<evidence type="ECO:0000256" key="1">
    <source>
        <dbReference type="SAM" id="MobiDB-lite"/>
    </source>
</evidence>
<dbReference type="Gene3D" id="2.30.42.10">
    <property type="match status" value="1"/>
</dbReference>
<dbReference type="Gramene" id="TVU17858">
    <property type="protein sequence ID" value="TVU17858"/>
    <property type="gene ID" value="EJB05_33918"/>
</dbReference>
<dbReference type="Proteomes" id="UP000324897">
    <property type="component" value="Chromosome 7"/>
</dbReference>
<gene>
    <name evidence="2" type="ORF">EJB05_33918</name>
</gene>
<dbReference type="SUPFAM" id="SSF50156">
    <property type="entry name" value="PDZ domain-like"/>
    <property type="match status" value="1"/>
</dbReference>
<feature type="compositionally biased region" description="Low complexity" evidence="1">
    <location>
        <begin position="51"/>
        <end position="75"/>
    </location>
</feature>
<evidence type="ECO:0000313" key="3">
    <source>
        <dbReference type="Proteomes" id="UP000324897"/>
    </source>
</evidence>
<dbReference type="PANTHER" id="PTHR47389:SF5">
    <property type="entry name" value="OS09G0436700 PROTEIN"/>
    <property type="match status" value="1"/>
</dbReference>
<dbReference type="InterPro" id="IPR009003">
    <property type="entry name" value="Peptidase_S1_PA"/>
</dbReference>
<name>A0A5J9U3N7_9POAL</name>
<evidence type="ECO:0000313" key="2">
    <source>
        <dbReference type="EMBL" id="TVU17858.1"/>
    </source>
</evidence>
<dbReference type="PANTHER" id="PTHR47389">
    <property type="entry name" value="OS09G0436400 PROTEIN"/>
    <property type="match status" value="1"/>
</dbReference>
<keyword evidence="3" id="KW-1185">Reference proteome</keyword>
<dbReference type="AlphaFoldDB" id="A0A5J9U3N7"/>
<feature type="compositionally biased region" description="Polar residues" evidence="1">
    <location>
        <begin position="1"/>
        <end position="18"/>
    </location>
</feature>
<proteinExistence type="predicted"/>
<feature type="compositionally biased region" description="Basic and acidic residues" evidence="1">
    <location>
        <begin position="35"/>
        <end position="45"/>
    </location>
</feature>
<protein>
    <recommendedName>
        <fullName evidence="4">PDZ domain-containing protein</fullName>
    </recommendedName>
</protein>
<evidence type="ECO:0008006" key="4">
    <source>
        <dbReference type="Google" id="ProtNLM"/>
    </source>
</evidence>
<comment type="caution">
    <text evidence="2">The sequence shown here is derived from an EMBL/GenBank/DDBJ whole genome shotgun (WGS) entry which is preliminary data.</text>
</comment>
<dbReference type="SUPFAM" id="SSF50494">
    <property type="entry name" value="Trypsin-like serine proteases"/>
    <property type="match status" value="1"/>
</dbReference>
<feature type="region of interest" description="Disordered" evidence="1">
    <location>
        <begin position="399"/>
        <end position="419"/>
    </location>
</feature>